<dbReference type="Proteomes" id="UP000467700">
    <property type="component" value="Unassembled WGS sequence"/>
</dbReference>
<keyword evidence="3" id="KW-1185">Reference proteome</keyword>
<feature type="compositionally biased region" description="Low complexity" evidence="1">
    <location>
        <begin position="125"/>
        <end position="135"/>
    </location>
</feature>
<protein>
    <submittedName>
        <fullName evidence="2">Uncharacterized protein</fullName>
    </submittedName>
</protein>
<gene>
    <name evidence="2" type="ORF">AAE3_LOCUS10949</name>
</gene>
<reference evidence="2 3" key="1">
    <citation type="submission" date="2020-01" db="EMBL/GenBank/DDBJ databases">
        <authorList>
            <person name="Gupta K D."/>
        </authorList>
    </citation>
    <scope>NUCLEOTIDE SEQUENCE [LARGE SCALE GENOMIC DNA]</scope>
</reference>
<name>A0A8S0XQJ6_CYCAE</name>
<evidence type="ECO:0000256" key="1">
    <source>
        <dbReference type="SAM" id="MobiDB-lite"/>
    </source>
</evidence>
<feature type="compositionally biased region" description="Low complexity" evidence="1">
    <location>
        <begin position="47"/>
        <end position="58"/>
    </location>
</feature>
<accession>A0A8S0XQJ6</accession>
<organism evidence="2 3">
    <name type="scientific">Cyclocybe aegerita</name>
    <name type="common">Black poplar mushroom</name>
    <name type="synonym">Agrocybe aegerita</name>
    <dbReference type="NCBI Taxonomy" id="1973307"/>
    <lineage>
        <taxon>Eukaryota</taxon>
        <taxon>Fungi</taxon>
        <taxon>Dikarya</taxon>
        <taxon>Basidiomycota</taxon>
        <taxon>Agaricomycotina</taxon>
        <taxon>Agaricomycetes</taxon>
        <taxon>Agaricomycetidae</taxon>
        <taxon>Agaricales</taxon>
        <taxon>Agaricineae</taxon>
        <taxon>Bolbitiaceae</taxon>
        <taxon>Cyclocybe</taxon>
    </lineage>
</organism>
<dbReference type="OrthoDB" id="5424209at2759"/>
<evidence type="ECO:0000313" key="2">
    <source>
        <dbReference type="EMBL" id="CAA7268713.1"/>
    </source>
</evidence>
<dbReference type="AlphaFoldDB" id="A0A8S0XQJ6"/>
<feature type="region of interest" description="Disordered" evidence="1">
    <location>
        <begin position="125"/>
        <end position="144"/>
    </location>
</feature>
<feature type="region of interest" description="Disordered" evidence="1">
    <location>
        <begin position="40"/>
        <end position="59"/>
    </location>
</feature>
<dbReference type="EMBL" id="CACVBS010000069">
    <property type="protein sequence ID" value="CAA7268713.1"/>
    <property type="molecule type" value="Genomic_DNA"/>
</dbReference>
<proteinExistence type="predicted"/>
<feature type="compositionally biased region" description="Low complexity" evidence="1">
    <location>
        <begin position="297"/>
        <end position="313"/>
    </location>
</feature>
<evidence type="ECO:0000313" key="3">
    <source>
        <dbReference type="Proteomes" id="UP000467700"/>
    </source>
</evidence>
<sequence length="332" mass="36019">MATDNIRQLDRLHTRITKFMPGTPKKRCIGHVLHADPMASPRTNLMGSPSTGPSSSSTLKDAFDWGESRFQGEQGLVYIVHPSRQLVPQTIVSFIHDRTGPKIDREAYRNLMFPNYKDRAGYESASSRSSAACPRSRAKSVNPSSSMHVIKNGLTTDTTVGWVNGLKSLAIVRHYYIHYDLKLKFTALEANIVPYGGRDSGSVVLDRNGRIVALLTGGGGVTDDETDVTFGMNSNLSSSRRPCLAAAVSTTRFVQGPARRRCAQSRVAAAHPVQGHPHPDHTLLSLPTASESFEFAASSTAAASSHSRATAHPHPGPGSHEHHHGNLLYTHT</sequence>
<feature type="region of interest" description="Disordered" evidence="1">
    <location>
        <begin position="297"/>
        <end position="332"/>
    </location>
</feature>
<comment type="caution">
    <text evidence="2">The sequence shown here is derived from an EMBL/GenBank/DDBJ whole genome shotgun (WGS) entry which is preliminary data.</text>
</comment>